<evidence type="ECO:0000313" key="4">
    <source>
        <dbReference type="EMBL" id="VDP60879.1"/>
    </source>
</evidence>
<dbReference type="AlphaFoldDB" id="A0A183PDI0"/>
<dbReference type="GO" id="GO:0007156">
    <property type="term" value="P:homophilic cell adhesion via plasma membrane adhesion molecules"/>
    <property type="evidence" value="ECO:0007669"/>
    <property type="project" value="TreeGrafter"/>
</dbReference>
<dbReference type="FunFam" id="2.60.40.10:FF:000032">
    <property type="entry name" value="palladin isoform X1"/>
    <property type="match status" value="1"/>
</dbReference>
<dbReference type="InterPro" id="IPR003598">
    <property type="entry name" value="Ig_sub2"/>
</dbReference>
<keyword evidence="2" id="KW-1015">Disulfide bond</keyword>
<keyword evidence="5" id="KW-1185">Reference proteome</keyword>
<sequence length="376" mass="41769">MVVGANQKQAGKGPVFEKPKIYQNNLGRDVILECRCSADPAPTFTWYQNTKELKARPGRYEMEESKDGAVFLNKLKIINFMNADAGTYKLMAKNNSGDATAVMEVKMNSVFALLNLAFTSASDSSCSSLILSRPKIVGMPNIRFEDNNQRAFLEVRVDSGNPPEAKWSHSGKSIKVEGRYSSECTMEGHISRINSRPSVDVYNETGTRVTSNCNLTEKDSGLYECEIFNGVGKVQQSITVKVPRRTFIMTVDYAVGSVTPQAKVLKNGTDLSLDKRCTVRVDSTKHSVIITIKNVQMDDKSTYTLQLLANGNVCDKGNFDLSVIQVNDEANEEVDEVGELHVPSNKGSRRSSTVKKEEEYVSKLTLKGFRLMSRFH</sequence>
<accession>A0A183PDI0</accession>
<dbReference type="SUPFAM" id="SSF48726">
    <property type="entry name" value="Immunoglobulin"/>
    <property type="match status" value="3"/>
</dbReference>
<dbReference type="InterPro" id="IPR050958">
    <property type="entry name" value="Cell_Adh-Cytoskel_Orgn"/>
</dbReference>
<proteinExistence type="predicted"/>
<dbReference type="Proteomes" id="UP000269396">
    <property type="component" value="Unassembled WGS sequence"/>
</dbReference>
<keyword evidence="3" id="KW-0393">Immunoglobulin domain</keyword>
<evidence type="ECO:0000256" key="1">
    <source>
        <dbReference type="ARBA" id="ARBA00022729"/>
    </source>
</evidence>
<dbReference type="STRING" id="31246.A0A183PDI0"/>
<dbReference type="Pfam" id="PF07679">
    <property type="entry name" value="I-set"/>
    <property type="match status" value="1"/>
</dbReference>
<dbReference type="PANTHER" id="PTHR45080:SF8">
    <property type="entry name" value="IG-LIKE DOMAIN-CONTAINING PROTEIN"/>
    <property type="match status" value="1"/>
</dbReference>
<dbReference type="EMBL" id="UZAL01032427">
    <property type="protein sequence ID" value="VDP60879.1"/>
    <property type="molecule type" value="Genomic_DNA"/>
</dbReference>
<dbReference type="InterPro" id="IPR036179">
    <property type="entry name" value="Ig-like_dom_sf"/>
</dbReference>
<name>A0A183PDI0_9TREM</name>
<reference evidence="4 5" key="1">
    <citation type="submission" date="2018-11" db="EMBL/GenBank/DDBJ databases">
        <authorList>
            <consortium name="Pathogen Informatics"/>
        </authorList>
    </citation>
    <scope>NUCLEOTIDE SEQUENCE [LARGE SCALE GENOMIC DNA]</scope>
    <source>
        <strain>Denwood</strain>
        <strain evidence="5">Zambia</strain>
    </source>
</reference>
<dbReference type="GO" id="GO:0005886">
    <property type="term" value="C:plasma membrane"/>
    <property type="evidence" value="ECO:0007669"/>
    <property type="project" value="TreeGrafter"/>
</dbReference>
<dbReference type="InterPro" id="IPR013098">
    <property type="entry name" value="Ig_I-set"/>
</dbReference>
<dbReference type="InterPro" id="IPR003599">
    <property type="entry name" value="Ig_sub"/>
</dbReference>
<dbReference type="SMART" id="SM00408">
    <property type="entry name" value="IGc2"/>
    <property type="match status" value="1"/>
</dbReference>
<dbReference type="PANTHER" id="PTHR45080">
    <property type="entry name" value="CONTACTIN 5"/>
    <property type="match status" value="1"/>
</dbReference>
<gene>
    <name evidence="4" type="ORF">SMTD_LOCUS12417</name>
</gene>
<evidence type="ECO:0000256" key="3">
    <source>
        <dbReference type="ARBA" id="ARBA00023319"/>
    </source>
</evidence>
<protein>
    <submittedName>
        <fullName evidence="4">Uncharacterized protein</fullName>
    </submittedName>
</protein>
<evidence type="ECO:0000313" key="5">
    <source>
        <dbReference type="Proteomes" id="UP000269396"/>
    </source>
</evidence>
<evidence type="ECO:0000256" key="2">
    <source>
        <dbReference type="ARBA" id="ARBA00023157"/>
    </source>
</evidence>
<dbReference type="InterPro" id="IPR007110">
    <property type="entry name" value="Ig-like_dom"/>
</dbReference>
<organism evidence="4 5">
    <name type="scientific">Schistosoma mattheei</name>
    <dbReference type="NCBI Taxonomy" id="31246"/>
    <lineage>
        <taxon>Eukaryota</taxon>
        <taxon>Metazoa</taxon>
        <taxon>Spiralia</taxon>
        <taxon>Lophotrochozoa</taxon>
        <taxon>Platyhelminthes</taxon>
        <taxon>Trematoda</taxon>
        <taxon>Digenea</taxon>
        <taxon>Strigeidida</taxon>
        <taxon>Schistosomatoidea</taxon>
        <taxon>Schistosomatidae</taxon>
        <taxon>Schistosoma</taxon>
    </lineage>
</organism>
<dbReference type="Gene3D" id="2.60.40.10">
    <property type="entry name" value="Immunoglobulins"/>
    <property type="match status" value="3"/>
</dbReference>
<dbReference type="InterPro" id="IPR013783">
    <property type="entry name" value="Ig-like_fold"/>
</dbReference>
<keyword evidence="1" id="KW-0732">Signal</keyword>
<dbReference type="SMART" id="SM00409">
    <property type="entry name" value="IG"/>
    <property type="match status" value="3"/>
</dbReference>
<dbReference type="PROSITE" id="PS50835">
    <property type="entry name" value="IG_LIKE"/>
    <property type="match status" value="2"/>
</dbReference>